<proteinExistence type="predicted"/>
<feature type="compositionally biased region" description="Basic residues" evidence="1">
    <location>
        <begin position="38"/>
        <end position="50"/>
    </location>
</feature>
<reference evidence="2" key="1">
    <citation type="submission" date="2020-02" db="EMBL/GenBank/DDBJ databases">
        <authorList>
            <person name="Meier V. D."/>
        </authorList>
    </citation>
    <scope>NUCLEOTIDE SEQUENCE</scope>
    <source>
        <strain evidence="2">AVDCRST_MAG08</strain>
    </source>
</reference>
<accession>A0A6J4IJJ0</accession>
<feature type="non-terminal residue" evidence="2">
    <location>
        <position position="1"/>
    </location>
</feature>
<organism evidence="2">
    <name type="scientific">uncultured Acetobacteraceae bacterium</name>
    <dbReference type="NCBI Taxonomy" id="169975"/>
    <lineage>
        <taxon>Bacteria</taxon>
        <taxon>Pseudomonadati</taxon>
        <taxon>Pseudomonadota</taxon>
        <taxon>Alphaproteobacteria</taxon>
        <taxon>Acetobacterales</taxon>
        <taxon>Acetobacteraceae</taxon>
        <taxon>environmental samples</taxon>
    </lineage>
</organism>
<gene>
    <name evidence="2" type="ORF">AVDCRST_MAG08-2346</name>
</gene>
<feature type="non-terminal residue" evidence="2">
    <location>
        <position position="88"/>
    </location>
</feature>
<dbReference type="EMBL" id="CADCTG010000176">
    <property type="protein sequence ID" value="CAA9253481.1"/>
    <property type="molecule type" value="Genomic_DNA"/>
</dbReference>
<feature type="region of interest" description="Disordered" evidence="1">
    <location>
        <begin position="38"/>
        <end position="88"/>
    </location>
</feature>
<feature type="compositionally biased region" description="Pro residues" evidence="1">
    <location>
        <begin position="56"/>
        <end position="68"/>
    </location>
</feature>
<feature type="compositionally biased region" description="Low complexity" evidence="1">
    <location>
        <begin position="69"/>
        <end position="80"/>
    </location>
</feature>
<protein>
    <submittedName>
        <fullName evidence="2">Membrane protein insertion efficiency factor YidD</fullName>
    </submittedName>
</protein>
<evidence type="ECO:0000313" key="2">
    <source>
        <dbReference type="EMBL" id="CAA9253481.1"/>
    </source>
</evidence>
<sequence length="88" mass="9707">DRRRFRRAARRGPRLPVDGAAGAGLQLPLPSFVQRLRARSAARPRRRPRRLAFGPARPPLQPLAPGRPRPGAAANAPAVRRGQRQARL</sequence>
<feature type="compositionally biased region" description="Basic residues" evidence="1">
    <location>
        <begin position="1"/>
        <end position="13"/>
    </location>
</feature>
<feature type="region of interest" description="Disordered" evidence="1">
    <location>
        <begin position="1"/>
        <end position="24"/>
    </location>
</feature>
<dbReference type="AlphaFoldDB" id="A0A6J4IJJ0"/>
<evidence type="ECO:0000256" key="1">
    <source>
        <dbReference type="SAM" id="MobiDB-lite"/>
    </source>
</evidence>
<name>A0A6J4IJJ0_9PROT</name>